<feature type="region of interest" description="Disordered" evidence="1">
    <location>
        <begin position="1"/>
        <end position="34"/>
    </location>
</feature>
<dbReference type="Proteomes" id="UP001519460">
    <property type="component" value="Unassembled WGS sequence"/>
</dbReference>
<gene>
    <name evidence="2" type="ORF">BaRGS_00005259</name>
</gene>
<protein>
    <recommendedName>
        <fullName evidence="4">Ribosomal protein L2</fullName>
    </recommendedName>
</protein>
<sequence>MNPTHLVTASPQVYASNSKGSLPREWRLQPGRGTGTQKYCNSTVNLIRSGSLLISHKSVQAGKLLQIKPSSRSGGGCRSWKHGNTSIPR</sequence>
<evidence type="ECO:0000313" key="3">
    <source>
        <dbReference type="Proteomes" id="UP001519460"/>
    </source>
</evidence>
<evidence type="ECO:0000256" key="1">
    <source>
        <dbReference type="SAM" id="MobiDB-lite"/>
    </source>
</evidence>
<comment type="caution">
    <text evidence="2">The sequence shown here is derived from an EMBL/GenBank/DDBJ whole genome shotgun (WGS) entry which is preliminary data.</text>
</comment>
<organism evidence="2 3">
    <name type="scientific">Batillaria attramentaria</name>
    <dbReference type="NCBI Taxonomy" id="370345"/>
    <lineage>
        <taxon>Eukaryota</taxon>
        <taxon>Metazoa</taxon>
        <taxon>Spiralia</taxon>
        <taxon>Lophotrochozoa</taxon>
        <taxon>Mollusca</taxon>
        <taxon>Gastropoda</taxon>
        <taxon>Caenogastropoda</taxon>
        <taxon>Sorbeoconcha</taxon>
        <taxon>Cerithioidea</taxon>
        <taxon>Batillariidae</taxon>
        <taxon>Batillaria</taxon>
    </lineage>
</organism>
<feature type="compositionally biased region" description="Polar residues" evidence="1">
    <location>
        <begin position="1"/>
        <end position="20"/>
    </location>
</feature>
<evidence type="ECO:0000313" key="2">
    <source>
        <dbReference type="EMBL" id="KAK7503338.1"/>
    </source>
</evidence>
<name>A0ABD0LVW0_9CAEN</name>
<keyword evidence="3" id="KW-1185">Reference proteome</keyword>
<evidence type="ECO:0008006" key="4">
    <source>
        <dbReference type="Google" id="ProtNLM"/>
    </source>
</evidence>
<feature type="region of interest" description="Disordered" evidence="1">
    <location>
        <begin position="66"/>
        <end position="89"/>
    </location>
</feature>
<dbReference type="EMBL" id="JACVVK020000020">
    <property type="protein sequence ID" value="KAK7503338.1"/>
    <property type="molecule type" value="Genomic_DNA"/>
</dbReference>
<accession>A0ABD0LVW0</accession>
<reference evidence="2 3" key="1">
    <citation type="journal article" date="2023" name="Sci. Data">
        <title>Genome assembly of the Korean intertidal mud-creeper Batillaria attramentaria.</title>
        <authorList>
            <person name="Patra A.K."/>
            <person name="Ho P.T."/>
            <person name="Jun S."/>
            <person name="Lee S.J."/>
            <person name="Kim Y."/>
            <person name="Won Y.J."/>
        </authorList>
    </citation>
    <scope>NUCLEOTIDE SEQUENCE [LARGE SCALE GENOMIC DNA]</scope>
    <source>
        <strain evidence="2">Wonlab-2016</strain>
    </source>
</reference>
<proteinExistence type="predicted"/>
<dbReference type="AlphaFoldDB" id="A0ABD0LVW0"/>